<accession>A0A1C2J7T3</accession>
<organism evidence="1 4">
    <name type="scientific">Acidithiobacillus thiooxidans</name>
    <name type="common">Thiobacillus thiooxidans</name>
    <dbReference type="NCBI Taxonomy" id="930"/>
    <lineage>
        <taxon>Bacteria</taxon>
        <taxon>Pseudomonadati</taxon>
        <taxon>Pseudomonadota</taxon>
        <taxon>Acidithiobacillia</taxon>
        <taxon>Acidithiobacillales</taxon>
        <taxon>Acidithiobacillaceae</taxon>
        <taxon>Acidithiobacillus</taxon>
    </lineage>
</organism>
<dbReference type="EMBL" id="LWSA01000202">
    <property type="protein sequence ID" value="OCX70251.1"/>
    <property type="molecule type" value="Genomic_DNA"/>
</dbReference>
<evidence type="ECO:0000313" key="4">
    <source>
        <dbReference type="Proteomes" id="UP000095008"/>
    </source>
</evidence>
<reference evidence="1 3" key="1">
    <citation type="journal article" date="2016" name="Int. J. Mol. Sci.">
        <title>Comparative genomics of the extreme acidophile Acidithiobacillus thiooxidans reveals intraspecific divergence and niche adaptation.</title>
        <authorList>
            <person name="Zhang X."/>
            <person name="Feng X."/>
            <person name="Tao J."/>
            <person name="Ma L."/>
            <person name="Xiao Y."/>
            <person name="Liang Y."/>
            <person name="Liu X."/>
            <person name="Yin H."/>
        </authorList>
    </citation>
    <scope>NUCLEOTIDE SEQUENCE [LARGE SCALE GENOMIC DNA]</scope>
    <source>
        <strain evidence="2 3">A02</strain>
        <strain evidence="1">DXS-W</strain>
    </source>
</reference>
<name>A0A1C2J7T3_ACITH</name>
<comment type="caution">
    <text evidence="1">The sequence shown here is derived from an EMBL/GenBank/DDBJ whole genome shotgun (WGS) entry which is preliminary data.</text>
</comment>
<keyword evidence="4" id="KW-1185">Reference proteome</keyword>
<dbReference type="Proteomes" id="UP000095008">
    <property type="component" value="Unassembled WGS sequence"/>
</dbReference>
<gene>
    <name evidence="1" type="ORF">A6M23_20280</name>
    <name evidence="2" type="ORF">A6P07_14740</name>
</gene>
<evidence type="ECO:0000313" key="2">
    <source>
        <dbReference type="EMBL" id="OCX70251.1"/>
    </source>
</evidence>
<dbReference type="RefSeq" id="WP_024893529.1">
    <property type="nucleotide sequence ID" value="NZ_LWRY01000302.1"/>
</dbReference>
<dbReference type="Proteomes" id="UP000094893">
    <property type="component" value="Unassembled WGS sequence"/>
</dbReference>
<protein>
    <submittedName>
        <fullName evidence="1">Uncharacterized protein</fullName>
    </submittedName>
</protein>
<sequence>MNSLILPRTLANALLADLQSGAGQGLVGALQERPCSVYPVSAEQRGMALDLLTSRGETLFACYAAAPQEPYSTLPEKPLSPFDPPYQIRLATDIRGVIVLRAYARTAGQDWQEKIIELEND</sequence>
<dbReference type="STRING" id="930.GCA_002079865_01990"/>
<evidence type="ECO:0000313" key="1">
    <source>
        <dbReference type="EMBL" id="OCX67764.1"/>
    </source>
</evidence>
<dbReference type="EMBL" id="LWRY01000302">
    <property type="protein sequence ID" value="OCX67764.1"/>
    <property type="molecule type" value="Genomic_DNA"/>
</dbReference>
<proteinExistence type="predicted"/>
<dbReference type="AlphaFoldDB" id="A0A1C2J7T3"/>
<dbReference type="OrthoDB" id="5297741at2"/>
<evidence type="ECO:0000313" key="3">
    <source>
        <dbReference type="Proteomes" id="UP000094893"/>
    </source>
</evidence>
<dbReference type="eggNOG" id="ENOG5032BRG">
    <property type="taxonomic scope" value="Bacteria"/>
</dbReference>